<accession>A0A2P6RH45</accession>
<keyword evidence="1" id="KW-0472">Membrane</keyword>
<organism evidence="2 3">
    <name type="scientific">Rosa chinensis</name>
    <name type="common">China rose</name>
    <dbReference type="NCBI Taxonomy" id="74649"/>
    <lineage>
        <taxon>Eukaryota</taxon>
        <taxon>Viridiplantae</taxon>
        <taxon>Streptophyta</taxon>
        <taxon>Embryophyta</taxon>
        <taxon>Tracheophyta</taxon>
        <taxon>Spermatophyta</taxon>
        <taxon>Magnoliopsida</taxon>
        <taxon>eudicotyledons</taxon>
        <taxon>Gunneridae</taxon>
        <taxon>Pentapetalae</taxon>
        <taxon>rosids</taxon>
        <taxon>fabids</taxon>
        <taxon>Rosales</taxon>
        <taxon>Rosaceae</taxon>
        <taxon>Rosoideae</taxon>
        <taxon>Rosoideae incertae sedis</taxon>
        <taxon>Rosa</taxon>
    </lineage>
</organism>
<feature type="transmembrane region" description="Helical" evidence="1">
    <location>
        <begin position="24"/>
        <end position="46"/>
    </location>
</feature>
<keyword evidence="1" id="KW-0812">Transmembrane</keyword>
<feature type="transmembrane region" description="Helical" evidence="1">
    <location>
        <begin position="58"/>
        <end position="76"/>
    </location>
</feature>
<sequence length="97" mass="11103">MVPLDTSLQLEVYSISLLSRISSFLLLGASYLLISLLLFTLFLLLLLLSGFVVRSACIYWLFFAYLVLHIFCSNPFDFGYLHNWFVLYAYGGCLSIE</sequence>
<evidence type="ECO:0000256" key="1">
    <source>
        <dbReference type="SAM" id="Phobius"/>
    </source>
</evidence>
<comment type="caution">
    <text evidence="2">The sequence shown here is derived from an EMBL/GenBank/DDBJ whole genome shotgun (WGS) entry which is preliminary data.</text>
</comment>
<dbReference type="AlphaFoldDB" id="A0A2P6RH45"/>
<keyword evidence="1" id="KW-1133">Transmembrane helix</keyword>
<keyword evidence="3" id="KW-1185">Reference proteome</keyword>
<protein>
    <submittedName>
        <fullName evidence="2">Uncharacterized protein</fullName>
    </submittedName>
</protein>
<dbReference type="Gramene" id="PRQ45741">
    <property type="protein sequence ID" value="PRQ45741"/>
    <property type="gene ID" value="RchiOBHm_Chr3g0494941"/>
</dbReference>
<name>A0A2P6RH45_ROSCH</name>
<proteinExistence type="predicted"/>
<dbReference type="Proteomes" id="UP000238479">
    <property type="component" value="Chromosome 3"/>
</dbReference>
<evidence type="ECO:0000313" key="2">
    <source>
        <dbReference type="EMBL" id="PRQ45741.1"/>
    </source>
</evidence>
<reference evidence="2 3" key="1">
    <citation type="journal article" date="2018" name="Nat. Genet.">
        <title>The Rosa genome provides new insights in the design of modern roses.</title>
        <authorList>
            <person name="Bendahmane M."/>
        </authorList>
    </citation>
    <scope>NUCLEOTIDE SEQUENCE [LARGE SCALE GENOMIC DNA]</scope>
    <source>
        <strain evidence="3">cv. Old Blush</strain>
    </source>
</reference>
<dbReference type="EMBL" id="PDCK01000041">
    <property type="protein sequence ID" value="PRQ45741.1"/>
    <property type="molecule type" value="Genomic_DNA"/>
</dbReference>
<gene>
    <name evidence="2" type="ORF">RchiOBHm_Chr3g0494941</name>
</gene>
<evidence type="ECO:0000313" key="3">
    <source>
        <dbReference type="Proteomes" id="UP000238479"/>
    </source>
</evidence>